<dbReference type="InterPro" id="IPR054595">
    <property type="entry name" value="DBL_C"/>
</dbReference>
<evidence type="ECO:0000259" key="5">
    <source>
        <dbReference type="Pfam" id="PF18562"/>
    </source>
</evidence>
<dbReference type="FunFam" id="1.20.58.830:FF:000021">
    <property type="entry name" value="Erythrocyte membrane protein 1, PfEMP1"/>
    <property type="match status" value="1"/>
</dbReference>
<evidence type="ECO:0000256" key="1">
    <source>
        <dbReference type="SAM" id="MobiDB-lite"/>
    </source>
</evidence>
<dbReference type="FunFam" id="1.20.58.830:FF:000002">
    <property type="entry name" value="Erythrocyte membrane protein 1, PfEMP1"/>
    <property type="match status" value="1"/>
</dbReference>
<keyword evidence="2" id="KW-0472">Membrane</keyword>
<evidence type="ECO:0000259" key="6">
    <source>
        <dbReference type="Pfam" id="PF22672"/>
    </source>
</evidence>
<feature type="domain" description="Duffy-binding-like" evidence="3">
    <location>
        <begin position="1585"/>
        <end position="1714"/>
    </location>
</feature>
<dbReference type="VEuPathDB" id="PlasmoDB:PfSN01_120060500"/>
<evidence type="ECO:0000259" key="3">
    <source>
        <dbReference type="Pfam" id="PF03011"/>
    </source>
</evidence>
<feature type="region of interest" description="Disordered" evidence="1">
    <location>
        <begin position="1105"/>
        <end position="1124"/>
    </location>
</feature>
<dbReference type="VEuPathDB" id="PlasmoDB:PF3D7_0617400"/>
<dbReference type="VEuPathDB" id="PlasmoDB:PfDd2_080005500"/>
<sequence>DIIRGKDLFRGYNQKDRNEKKQLQDSLKNIFGKIHDKLDGKIKSKYDDGSGNYYLLREDWWALNRKEVWKAITCGHPGGKYFRNTCAGGTSPTDGQCRCDGANIVPTYFDYVPQYLRWFDEWTEEFCRKRKKQLENAKNKCRGTDSSGKPKYCSLNGCNCKTTVRGKKQFDYEQECTDCLVACDPFIHWIDNQKLEFLKQKKKYKNAINEKELTKETEYGTINNMYAKEFYEKLEKEHRNVDSFLKLLNNEKQCENHPEVEEEKKSSIDFKNDNDTFSHTKICEPCPWCGVEPGGPPWEAKDVYSCGEENIISFTDKDTTDISILPPNKGNQNILEELKTFCRGNKEINYDIWKCHYEKNKEYDEGAGKDYCVLQDKKKHTQDKKKNTQDRRIMPFDAFFSLWVSRMLNDSIEWRRLLKNCINNEQSTKCKGVCKNPCECFEKWVEQKQKEWGKIKHHFDQQEDLKGNIRNITLNSYLELFFMDKIKKAYGEDKCKELMQKIKKIGISQKTGDTEHSEDAIKILLGHEFDEAESCLKNQEQDECPDEESEDEEEEKDRVKDNPCVSPSGGSTKHREMVTKIAKQMHREAKRKMRNNTRGSGGRRNLRADASKGKYNKGVDGSKLKGDNICNINTSHSNATDQSNEPCHGKDGDNKRFKIGTKWETGGTVQMTETEAYMPPRRRHMCTSNLEKLHVGDVTNNGNVNDTFLGNVLLAANYEAKKIKEKYRDPNDQNNHKGKCRALRYSFADLGDIIRGRDMWDLDNGSRDMEDRLKSIFKKIKEQIPEIQDKYKGDDENKTPPYKQLREDWWEANRSQVWDAMQCALKSGNEIQCNNHAPYDDYIPQRLRWMTEWAEWFCKMQSQEYDELETQCGGCMVKVQGCTKESGEICTKCDNQCKLYGKKIRTWKDQWEKISNKYLMLYLNAQTTATKGGINYYGGAVGEKDKPVVAFLQKLQEANGDTKLGVNTSPYFTADRYIHQEIGNVGCNIQNEFCEKKNGGTTPTAEDNTKYTFKQPPPDYETACKCNERNPKPQPAPKEEVDACEIVEKILTKDNTALKDACDLKYNKGKNYGWKCVSSGDTTSDKGSICVPPRRRRLYVGKLQEWASGGNTQSSQPQTGGDKDTQDLRDAFIKCAAVETFFLWHRYKKIKDKEKKEKKEAGILSLEDKEENPQSELNSGKIPEEFKRQMFYTLGDYRDICVGNKTMIEVLKASGDTKMKEISDKIKEILEKVDKKQQPAPKTGNTTPESWWQAHGPDIWNGMICALTYRDSGGSITEDKDVRDNLIGDTKKKNNKYDYDKVTINSVGPNGDSTSLLNFAKRPPFFRWLEEWGETFCRKQKHKLEIIRVDCRGKNGGKVCSGDGEECKKDPPKKEDIFKPLYCPSCGISCRSYKKWIKKKRTEFDEQKKKYKTESDSAQKNNDYNGFCGTLKSLSDAASFLKRLGPCSKTDNDNGKDNQEDEINFNDPEQTFGHKKYCGTCPEFKINCQNGNCGADTNGKCNGKTIFAKDIETMGTPTYDVSMLVSDNGESGFGDGLKEDCENAGIFKGIKKDVWKCGEYCGVDICTLKKTNNGEGKEHITVKELLKRWLETFFEDYNRINKKLKPCTKNGEVSKCIKDCVEQWVQQKKGEWKEIKNKYIDTYKIDNGGNDLKTFLEELIPRINLTNDKGKINELKEFLMSYGCNGTDSSQKDVVLCLIDNLDTKIKKCPSSTSGSEQCTTPPSNLDDDDTPEDNESPEFCLEIPKPELPKKKEPCEIVDGILEGKDKKSNIEDCKHKYDPKKDLYPKWKSTTSKIKTGEEGACMPPRRIKLCVNNLQNLSEKTSIGLRKAFIQCAAIETFWLWHKYKDDKKDEKKKDAGGEQKSSDVEAQNQLESGEIPEEFKRQMFYTYGDYRDLCLDKNIGNDVTEVENNIKVVFPKNGKTGVQERENWWKQHGKDIWDGMLCALSFDEGSKKFKKEIRQKIESTYSYEKLTKNNGDTPMTLEEFAQTPQFLRWFTEWSDEFCQEHKVEKAKLLEICNRVNCSNKDESHQKIKEQCDKACKQYQKWLKNWKDQYKEQKGKFDKEKKENKYKDTPAEEDVTGVSSAHEYLHEQLEKLCANGNCSCMEETSTQDDETDLPGQNDLPEALDNPPKEMEEKCECSEPSEPMSCVEKTAQKLRTNAEKNVEQFLSSLKGNGTNYNGKCNSIQKRTDKDGDKNCDFNTRYPNAIKSLNVSCDNKGNERFKIGNDWKCNGDSSDGKNKLCIPPRRKDMCLNKWKNIVSTDISDNNTLLEKIQYVAQNEGDDIIKNLLPENPCDESVICDAMKYSFADLADIVRGTDIYKGTNGKENIGNKLENVFQNIYNQWKGQNGNSAKYPDLPSFRSAWWDANRKEVWKAMTCNAPDDAKLYKKKEQTENNKGVLKCGHNTEPPDYDYIPERYRFLQEWSEYYCKELKEKKDEMESHCSKCMKNGATCEKQEDKQKCKECNDECKKYKEFVDKWEVQFEEQNHLYKELYMNAKAASKADARRDPSIKFTKKLEETCENPDSAEKYLDISTHCTDYKFSETNSNKIDYAFSPYPKEYKDKCKCYEKSTRESDKILNFIKEKIFKSPEIPGLKTIKKAVAQIPRTIKNIRPDAHTIHAIVARSFDYFVPFFQTDDKTPPTHNILNDVLPSAVPVGIALALTSIAFLYLK</sequence>
<feature type="region of interest" description="Disordered" evidence="1">
    <location>
        <begin position="536"/>
        <end position="620"/>
    </location>
</feature>
<feature type="region of interest" description="Disordered" evidence="1">
    <location>
        <begin position="1709"/>
        <end position="1739"/>
    </location>
</feature>
<dbReference type="VEuPathDB" id="PlasmoDB:PfSD01_090005500"/>
<proteinExistence type="predicted"/>
<dbReference type="InterPro" id="IPR041480">
    <property type="entry name" value="CIDR1_gamma"/>
</dbReference>
<dbReference type="VEuPathDB" id="PlasmoDB:PfKH01_000029300"/>
<dbReference type="FunFam" id="1.20.1310.20:FF:000012">
    <property type="entry name" value="Erythrocyte membrane protein 1, PfEMP1"/>
    <property type="match status" value="1"/>
</dbReference>
<evidence type="ECO:0000259" key="4">
    <source>
        <dbReference type="Pfam" id="PF05424"/>
    </source>
</evidence>
<dbReference type="GO" id="GO:0016020">
    <property type="term" value="C:membrane"/>
    <property type="evidence" value="ECO:0007669"/>
    <property type="project" value="InterPro"/>
</dbReference>
<dbReference type="VEuPathDB" id="PlasmoDB:PfCD01_030030500"/>
<dbReference type="VEuPathDB" id="PlasmoDB:PfHB3_140005500"/>
<feature type="non-terminal residue" evidence="7">
    <location>
        <position position="1"/>
    </location>
</feature>
<feature type="domain" description="Duffy-antigen binding" evidence="4">
    <location>
        <begin position="1802"/>
        <end position="1995"/>
    </location>
</feature>
<evidence type="ECO:0000256" key="2">
    <source>
        <dbReference type="SAM" id="Phobius"/>
    </source>
</evidence>
<dbReference type="VEuPathDB" id="PlasmoDB:PfHB3_000008700"/>
<dbReference type="Gene3D" id="1.20.1310.20">
    <property type="entry name" value="Duffy-antigen binding domain"/>
    <property type="match status" value="5"/>
</dbReference>
<feature type="domain" description="Duffy-binding-like" evidence="6">
    <location>
        <begin position="121"/>
        <end position="281"/>
    </location>
</feature>
<feature type="domain" description="Duffy-antigen binding" evidence="4">
    <location>
        <begin position="2245"/>
        <end position="2423"/>
    </location>
</feature>
<dbReference type="VEuPathDB" id="PlasmoDB:PfSD01_060021500"/>
<dbReference type="EMBL" id="KX154855">
    <property type="protein sequence ID" value="ANJ20975.1"/>
    <property type="molecule type" value="Genomic_DNA"/>
</dbReference>
<name>A0A191VZ35_PLAFA</name>
<feature type="domain" description="Duffy-antigen binding" evidence="4">
    <location>
        <begin position="1"/>
        <end position="117"/>
    </location>
</feature>
<dbReference type="GO" id="GO:0046789">
    <property type="term" value="F:host cell surface receptor binding"/>
    <property type="evidence" value="ECO:0007669"/>
    <property type="project" value="InterPro"/>
</dbReference>
<gene>
    <name evidence="7" type="primary">var</name>
</gene>
<dbReference type="Pfam" id="PF05424">
    <property type="entry name" value="Duffy_binding"/>
    <property type="match status" value="5"/>
</dbReference>
<dbReference type="Pfam" id="PF22672">
    <property type="entry name" value="DBL_C"/>
    <property type="match status" value="2"/>
</dbReference>
<feature type="domain" description="Duffy-antigen binding" evidence="4">
    <location>
        <begin position="1089"/>
        <end position="1277"/>
    </location>
</feature>
<dbReference type="Pfam" id="PF18562">
    <property type="entry name" value="CIDR1_gamma"/>
    <property type="match status" value="1"/>
</dbReference>
<dbReference type="FunFam" id="1.20.58.1930:FF:000001">
    <property type="entry name" value="Erythrocyte membrane protein 1, PfEMP1"/>
    <property type="match status" value="1"/>
</dbReference>
<feature type="non-terminal residue" evidence="7">
    <location>
        <position position="2676"/>
    </location>
</feature>
<dbReference type="InterPro" id="IPR004258">
    <property type="entry name" value="DBL"/>
</dbReference>
<keyword evidence="2" id="KW-1133">Transmembrane helix</keyword>
<feature type="compositionally biased region" description="Polar residues" evidence="1">
    <location>
        <begin position="1109"/>
        <end position="1119"/>
    </location>
</feature>
<feature type="region of interest" description="Disordered" evidence="1">
    <location>
        <begin position="635"/>
        <end position="656"/>
    </location>
</feature>
<dbReference type="Gene3D" id="1.20.58.1930">
    <property type="match status" value="2"/>
</dbReference>
<dbReference type="VEuPathDB" id="PlasmoDB:PfGB4_120024100"/>
<dbReference type="VEuPathDB" id="PlasmoDB:PfIT_130005200"/>
<dbReference type="VEuPathDB" id="PlasmoDB:PfNF54_060022500"/>
<feature type="transmembrane region" description="Helical" evidence="2">
    <location>
        <begin position="2654"/>
        <end position="2675"/>
    </location>
</feature>
<dbReference type="VEuPathDB" id="PlasmoDB:PfGN01_030030800"/>
<dbReference type="SUPFAM" id="SSF140924">
    <property type="entry name" value="Duffy binding domain-like"/>
    <property type="match status" value="7"/>
</dbReference>
<feature type="region of interest" description="Disordered" evidence="1">
    <location>
        <begin position="2111"/>
        <end position="2134"/>
    </location>
</feature>
<feature type="compositionally biased region" description="Acidic residues" evidence="1">
    <location>
        <begin position="541"/>
        <end position="555"/>
    </location>
</feature>
<feature type="compositionally biased region" description="Polar residues" evidence="1">
    <location>
        <begin position="635"/>
        <end position="645"/>
    </location>
</feature>
<dbReference type="VEuPathDB" id="PlasmoDB:PfGA01_000007400"/>
<dbReference type="VEuPathDB" id="PlasmoDB:PfSD01_030030200"/>
<feature type="domain" description="Duffy-binding-like" evidence="3">
    <location>
        <begin position="399"/>
        <end position="542"/>
    </location>
</feature>
<organism evidence="7">
    <name type="scientific">Plasmodium falciparum</name>
    <name type="common">malaria parasite P. falciparum</name>
    <dbReference type="NCBI Taxonomy" id="5833"/>
    <lineage>
        <taxon>Eukaryota</taxon>
        <taxon>Sar</taxon>
        <taxon>Alveolata</taxon>
        <taxon>Apicomplexa</taxon>
        <taxon>Aconoidasida</taxon>
        <taxon>Haemosporida</taxon>
        <taxon>Plasmodiidae</taxon>
        <taxon>Plasmodium</taxon>
        <taxon>Plasmodium (Laverania)</taxon>
    </lineage>
</organism>
<dbReference type="VEuPathDB" id="PlasmoDB:PfTG01_000010300"/>
<dbReference type="VEuPathDB" id="PlasmoDB:PfTG01_080005200"/>
<feature type="compositionally biased region" description="Basic and acidic residues" evidence="1">
    <location>
        <begin position="1853"/>
        <end position="1867"/>
    </location>
</feature>
<dbReference type="InterPro" id="IPR008602">
    <property type="entry name" value="Duffy-antigen-binding"/>
</dbReference>
<dbReference type="VEuPathDB" id="PlasmoDB:PfKH02_040026700"/>
<feature type="compositionally biased region" description="Acidic residues" evidence="1">
    <location>
        <begin position="1726"/>
        <end position="1737"/>
    </location>
</feature>
<dbReference type="InterPro" id="IPR042202">
    <property type="entry name" value="Duffy-ag-bd_sf"/>
</dbReference>
<dbReference type="VEuPathDB" id="PlasmoDB:PfGA01_060022400"/>
<dbReference type="VEuPathDB" id="PlasmoDB:PfHB3_050005200"/>
<feature type="region of interest" description="Disordered" evidence="1">
    <location>
        <begin position="1853"/>
        <end position="1876"/>
    </location>
</feature>
<dbReference type="VEuPathDB" id="PlasmoDB:PfML01_000058900"/>
<protein>
    <submittedName>
        <fullName evidence="7">Erythrocyte membrane protein 1</fullName>
    </submittedName>
</protein>
<dbReference type="VEuPathDB" id="PlasmoDB:Pf7G8-2_000403400"/>
<keyword evidence="2" id="KW-0812">Transmembrane</keyword>
<feature type="domain" description="Duffy-binding-like" evidence="6">
    <location>
        <begin position="1331"/>
        <end position="1476"/>
    </location>
</feature>
<dbReference type="Pfam" id="PF03011">
    <property type="entry name" value="PFEMP"/>
    <property type="match status" value="2"/>
</dbReference>
<feature type="compositionally biased region" description="Basic and acidic residues" evidence="1">
    <location>
        <begin position="647"/>
        <end position="656"/>
    </location>
</feature>
<feature type="compositionally biased region" description="Polar residues" evidence="1">
    <location>
        <begin position="1710"/>
        <end position="1724"/>
    </location>
</feature>
<accession>A0A191VZ35</accession>
<dbReference type="VEuPathDB" id="PlasmoDB:Pf7G8_120060000"/>
<reference evidence="7" key="1">
    <citation type="journal article" date="2016" name="EMBO Mol. Med.">
        <title>Plasmodium falciparum var genes expressed in children with severe malaria encode CIDRalpha1 domains.</title>
        <authorList>
            <person name="Jespersen J.S."/>
            <person name="Wang C.W."/>
            <person name="Mkumbaye S.I."/>
            <person name="Minja D.T."/>
            <person name="Petersen B."/>
            <person name="Turner L."/>
            <person name="Petersen J.E."/>
            <person name="Lusingu J.P."/>
            <person name="Theander T.G."/>
            <person name="Lavstsen T."/>
        </authorList>
    </citation>
    <scope>NUCLEOTIDE SEQUENCE</scope>
    <source>
        <strain evidence="7">1869-2</strain>
    </source>
</reference>
<dbReference type="Gene3D" id="1.20.58.830">
    <property type="match status" value="5"/>
</dbReference>
<feature type="domain" description="Duffy-antigen binding" evidence="4">
    <location>
        <begin position="676"/>
        <end position="848"/>
    </location>
</feature>
<evidence type="ECO:0000313" key="7">
    <source>
        <dbReference type="EMBL" id="ANJ20975.1"/>
    </source>
</evidence>
<feature type="domain" description="Cysteine-rich interdomain region 1 gamma" evidence="5">
    <location>
        <begin position="1520"/>
        <end position="1570"/>
    </location>
</feature>
<dbReference type="VEuPathDB" id="PlasmoDB:PfKE01_070015300"/>